<organism evidence="1 2">
    <name type="scientific">Lacticaseibacillus paracasei NRIC 0644</name>
    <dbReference type="NCBI Taxonomy" id="1435038"/>
    <lineage>
        <taxon>Bacteria</taxon>
        <taxon>Bacillati</taxon>
        <taxon>Bacillota</taxon>
        <taxon>Bacilli</taxon>
        <taxon>Lactobacillales</taxon>
        <taxon>Lactobacillaceae</taxon>
        <taxon>Lacticaseibacillus</taxon>
    </lineage>
</organism>
<proteinExistence type="predicted"/>
<dbReference type="AlphaFoldDB" id="A0A0C9PRF0"/>
<accession>A0A0C9PRF0</accession>
<evidence type="ECO:0000313" key="2">
    <source>
        <dbReference type="Proteomes" id="UP000032552"/>
    </source>
</evidence>
<name>A0A0C9PRF0_LACPA</name>
<dbReference type="Proteomes" id="UP000032552">
    <property type="component" value="Unassembled WGS sequence"/>
</dbReference>
<sequence>MDDQLVYIVYYADQSAPTELLKAFSSERRAAEYVAMLKNAPYPKHEAANYRYAAVQLN</sequence>
<protein>
    <submittedName>
        <fullName evidence="1">Uncharacterized protein</fullName>
    </submittedName>
</protein>
<comment type="caution">
    <text evidence="1">The sequence shown here is derived from an EMBL/GenBank/DDBJ whole genome shotgun (WGS) entry which is preliminary data.</text>
</comment>
<dbReference type="EMBL" id="BAYM01000244">
    <property type="protein sequence ID" value="GAN37551.1"/>
    <property type="molecule type" value="Genomic_DNA"/>
</dbReference>
<dbReference type="RefSeq" id="WP_003564766.1">
    <property type="nucleotide sequence ID" value="NZ_BAYM01000244.1"/>
</dbReference>
<evidence type="ECO:0000313" key="1">
    <source>
        <dbReference type="EMBL" id="GAN37551.1"/>
    </source>
</evidence>
<reference evidence="2" key="1">
    <citation type="submission" date="2014-05" db="EMBL/GenBank/DDBJ databases">
        <title>Whole genome sequencing of Lactobacillus casei NRIC0644.</title>
        <authorList>
            <person name="Atarashi H."/>
            <person name="Yoshida Y."/>
            <person name="Fujimura S."/>
            <person name="Tanaka N."/>
            <person name="Shiwa Y."/>
            <person name="Yoshikawa H."/>
            <person name="Okada S."/>
            <person name="Nakagawa J."/>
        </authorList>
    </citation>
    <scope>NUCLEOTIDE SEQUENCE [LARGE SCALE GENOMIC DNA]</scope>
    <source>
        <strain evidence="2">NRIC0644</strain>
    </source>
</reference>
<gene>
    <name evidence="1" type="ORF">LC0644_2140</name>
</gene>
<dbReference type="GeneID" id="59101716"/>